<dbReference type="EMBL" id="BQKY01000018">
    <property type="protein sequence ID" value="GJN94690.1"/>
    <property type="molecule type" value="Genomic_DNA"/>
</dbReference>
<sequence length="283" mass="31138">MLARRAAPLLRPLHPHCRCFSSSGTTTSPHPALSVLPAYLSPTEQSLLLRHSLALLDQPARTSAAGRKRRREWLKQHQRHNPPWDPAAPPFFMADDAYAWEEGHFDGVIRRYREMLVRDGMWRDVAPPAGGGERSALDAVLDKVYALVPAPPTTTTTTTTATPPPRAPAASPPPHLIMHLLHLASTGSIAPHVDNLDAFGRTIVGVSLGGARVMRFERVSAGAGKGEREREGGEGPDRFDVLLEPGSAYIQAEPLRTHYTHAVLERAEWDGRQDRLPTDQRHS</sequence>
<reference evidence="3 4" key="1">
    <citation type="submission" date="2021-12" db="EMBL/GenBank/DDBJ databases">
        <title>High titer production of polyol ester of fatty acids by Rhodotorula paludigena BS15 towards product separation-free biomass refinery.</title>
        <authorList>
            <person name="Mano J."/>
            <person name="Ono H."/>
            <person name="Tanaka T."/>
            <person name="Naito K."/>
            <person name="Sushida H."/>
            <person name="Ike M."/>
            <person name="Tokuyasu K."/>
            <person name="Kitaoka M."/>
        </authorList>
    </citation>
    <scope>NUCLEOTIDE SEQUENCE [LARGE SCALE GENOMIC DNA]</scope>
    <source>
        <strain evidence="3 4">BS15</strain>
    </source>
</reference>
<protein>
    <recommendedName>
        <fullName evidence="2">Fe2OG dioxygenase domain-containing protein</fullName>
    </recommendedName>
</protein>
<name>A0AAV5GXI6_9BASI</name>
<feature type="region of interest" description="Disordered" evidence="1">
    <location>
        <begin position="60"/>
        <end position="86"/>
    </location>
</feature>
<dbReference type="GO" id="GO:0005759">
    <property type="term" value="C:mitochondrial matrix"/>
    <property type="evidence" value="ECO:0007669"/>
    <property type="project" value="TreeGrafter"/>
</dbReference>
<dbReference type="InterPro" id="IPR037151">
    <property type="entry name" value="AlkB-like_sf"/>
</dbReference>
<dbReference type="InterPro" id="IPR032870">
    <property type="entry name" value="ALKBH7-like"/>
</dbReference>
<feature type="region of interest" description="Disordered" evidence="1">
    <location>
        <begin position="150"/>
        <end position="170"/>
    </location>
</feature>
<evidence type="ECO:0000313" key="4">
    <source>
        <dbReference type="Proteomes" id="UP001342314"/>
    </source>
</evidence>
<dbReference type="GO" id="GO:0016706">
    <property type="term" value="F:2-oxoglutarate-dependent dioxygenase activity"/>
    <property type="evidence" value="ECO:0007669"/>
    <property type="project" value="TreeGrafter"/>
</dbReference>
<dbReference type="Pfam" id="PF13532">
    <property type="entry name" value="2OG-FeII_Oxy_2"/>
    <property type="match status" value="1"/>
</dbReference>
<evidence type="ECO:0000313" key="3">
    <source>
        <dbReference type="EMBL" id="GJN94690.1"/>
    </source>
</evidence>
<dbReference type="PANTHER" id="PTHR21052:SF0">
    <property type="entry name" value="ALPHA-KETOGLUTARATE-DEPENDENT DIOXYGENASE ALKB HOMOLOG 7, MITOCHONDRIAL"/>
    <property type="match status" value="1"/>
</dbReference>
<dbReference type="AlphaFoldDB" id="A0AAV5GXI6"/>
<evidence type="ECO:0000259" key="2">
    <source>
        <dbReference type="PROSITE" id="PS51471"/>
    </source>
</evidence>
<proteinExistence type="predicted"/>
<dbReference type="InterPro" id="IPR027450">
    <property type="entry name" value="AlkB-like"/>
</dbReference>
<dbReference type="InterPro" id="IPR005123">
    <property type="entry name" value="Oxoglu/Fe-dep_dioxygenase_dom"/>
</dbReference>
<organism evidence="3 4">
    <name type="scientific">Rhodotorula paludigena</name>
    <dbReference type="NCBI Taxonomy" id="86838"/>
    <lineage>
        <taxon>Eukaryota</taxon>
        <taxon>Fungi</taxon>
        <taxon>Dikarya</taxon>
        <taxon>Basidiomycota</taxon>
        <taxon>Pucciniomycotina</taxon>
        <taxon>Microbotryomycetes</taxon>
        <taxon>Sporidiobolales</taxon>
        <taxon>Sporidiobolaceae</taxon>
        <taxon>Rhodotorula</taxon>
    </lineage>
</organism>
<keyword evidence="4" id="KW-1185">Reference proteome</keyword>
<dbReference type="Gene3D" id="2.60.120.590">
    <property type="entry name" value="Alpha-ketoglutarate-dependent dioxygenase AlkB-like"/>
    <property type="match status" value="1"/>
</dbReference>
<dbReference type="GO" id="GO:0006631">
    <property type="term" value="P:fatty acid metabolic process"/>
    <property type="evidence" value="ECO:0007669"/>
    <property type="project" value="TreeGrafter"/>
</dbReference>
<dbReference type="PROSITE" id="PS51471">
    <property type="entry name" value="FE2OG_OXY"/>
    <property type="match status" value="1"/>
</dbReference>
<accession>A0AAV5GXI6</accession>
<evidence type="ECO:0000256" key="1">
    <source>
        <dbReference type="SAM" id="MobiDB-lite"/>
    </source>
</evidence>
<dbReference type="PANTHER" id="PTHR21052">
    <property type="entry name" value="SPERMATOGENESIS ASSOCIATED 11-RELATED"/>
    <property type="match status" value="1"/>
</dbReference>
<dbReference type="GO" id="GO:0006974">
    <property type="term" value="P:DNA damage response"/>
    <property type="evidence" value="ECO:0007669"/>
    <property type="project" value="InterPro"/>
</dbReference>
<feature type="domain" description="Fe2OG dioxygenase" evidence="2">
    <location>
        <begin position="173"/>
        <end position="283"/>
    </location>
</feature>
<dbReference type="Proteomes" id="UP001342314">
    <property type="component" value="Unassembled WGS sequence"/>
</dbReference>
<dbReference type="SUPFAM" id="SSF51197">
    <property type="entry name" value="Clavaminate synthase-like"/>
    <property type="match status" value="1"/>
</dbReference>
<comment type="caution">
    <text evidence="3">The sequence shown here is derived from an EMBL/GenBank/DDBJ whole genome shotgun (WGS) entry which is preliminary data.</text>
</comment>
<feature type="compositionally biased region" description="Basic residues" evidence="1">
    <location>
        <begin position="66"/>
        <end position="80"/>
    </location>
</feature>
<gene>
    <name evidence="3" type="ORF">Rhopal_007781-T1</name>
</gene>